<dbReference type="RefSeq" id="WP_157026975.1">
    <property type="nucleotide sequence ID" value="NZ_WQMS01000009.1"/>
</dbReference>
<reference evidence="3 4" key="1">
    <citation type="submission" date="2019-12" db="EMBL/GenBank/DDBJ databases">
        <authorList>
            <person name="Huq M.A."/>
        </authorList>
    </citation>
    <scope>NUCLEOTIDE SEQUENCE [LARGE SCALE GENOMIC DNA]</scope>
    <source>
        <strain evidence="3 4">MAH-20</strain>
    </source>
</reference>
<accession>A0A6I4J151</accession>
<dbReference type="GO" id="GO:0000166">
    <property type="term" value="F:nucleotide binding"/>
    <property type="evidence" value="ECO:0007669"/>
    <property type="project" value="InterPro"/>
</dbReference>
<dbReference type="Proteomes" id="UP000441389">
    <property type="component" value="Unassembled WGS sequence"/>
</dbReference>
<dbReference type="InterPro" id="IPR036291">
    <property type="entry name" value="NAD(P)-bd_dom_sf"/>
</dbReference>
<evidence type="ECO:0000259" key="2">
    <source>
        <dbReference type="Pfam" id="PF01408"/>
    </source>
</evidence>
<evidence type="ECO:0000256" key="1">
    <source>
        <dbReference type="ARBA" id="ARBA00023002"/>
    </source>
</evidence>
<feature type="domain" description="Gfo/Idh/MocA-like oxidoreductase N-terminal" evidence="2">
    <location>
        <begin position="2"/>
        <end position="135"/>
    </location>
</feature>
<sequence>MIKAAVIGCGRMGAFTSESVKRSAPPCWFPLAHAEAMAAHPAVDLAALCDPDPAQLERARAAYGVQAGLADYHTVLSTIRPALVGIATRTPGRARIIEECIAAGTRALHVEKPLCNTVAELDALASLFERPDIHVSYGAIRRLFRIYHYARELAGSGQFGRLLDIRVSMGAGALYWTHPHSVDLILWAAGDRRVTGVQARLANVELGGITSHVVSDPVIEGASIWFDDGTVGHIGRAIGADLVLSCEAGEVAVVNDGDSISISTSPTNGPYPKRSILEWQAEQVPEGTYAAIDQLVRCLAGEAEAQTINATIKRDIIVGQRILFAFVQSHLEKSRLISLQEVNPSMRIDARSGLRAA</sequence>
<dbReference type="AlphaFoldDB" id="A0A6I4J151"/>
<dbReference type="Gene3D" id="3.30.360.10">
    <property type="entry name" value="Dihydrodipicolinate Reductase, domain 2"/>
    <property type="match status" value="1"/>
</dbReference>
<gene>
    <name evidence="3" type="ORF">GON01_08675</name>
</gene>
<dbReference type="PANTHER" id="PTHR43818">
    <property type="entry name" value="BCDNA.GH03377"/>
    <property type="match status" value="1"/>
</dbReference>
<keyword evidence="4" id="KW-1185">Reference proteome</keyword>
<dbReference type="GO" id="GO:0016491">
    <property type="term" value="F:oxidoreductase activity"/>
    <property type="evidence" value="ECO:0007669"/>
    <property type="project" value="UniProtKB-KW"/>
</dbReference>
<dbReference type="SUPFAM" id="SSF51735">
    <property type="entry name" value="NAD(P)-binding Rossmann-fold domains"/>
    <property type="match status" value="1"/>
</dbReference>
<keyword evidence="1" id="KW-0560">Oxidoreductase</keyword>
<name>A0A6I4J151_9SPHN</name>
<dbReference type="PANTHER" id="PTHR43818:SF11">
    <property type="entry name" value="BCDNA.GH03377"/>
    <property type="match status" value="1"/>
</dbReference>
<dbReference type="EMBL" id="WQMS01000009">
    <property type="protein sequence ID" value="MVO78006.1"/>
    <property type="molecule type" value="Genomic_DNA"/>
</dbReference>
<proteinExistence type="predicted"/>
<dbReference type="InterPro" id="IPR050463">
    <property type="entry name" value="Gfo/Idh/MocA_oxidrdct_glycsds"/>
</dbReference>
<evidence type="ECO:0000313" key="3">
    <source>
        <dbReference type="EMBL" id="MVO78006.1"/>
    </source>
</evidence>
<organism evidence="3 4">
    <name type="scientific">Sphingomonas horti</name>
    <dbReference type="NCBI Taxonomy" id="2682842"/>
    <lineage>
        <taxon>Bacteria</taxon>
        <taxon>Pseudomonadati</taxon>
        <taxon>Pseudomonadota</taxon>
        <taxon>Alphaproteobacteria</taxon>
        <taxon>Sphingomonadales</taxon>
        <taxon>Sphingomonadaceae</taxon>
        <taxon>Sphingomonas</taxon>
    </lineage>
</organism>
<evidence type="ECO:0000313" key="4">
    <source>
        <dbReference type="Proteomes" id="UP000441389"/>
    </source>
</evidence>
<dbReference type="Gene3D" id="3.40.50.720">
    <property type="entry name" value="NAD(P)-binding Rossmann-like Domain"/>
    <property type="match status" value="1"/>
</dbReference>
<comment type="caution">
    <text evidence="3">The sequence shown here is derived from an EMBL/GenBank/DDBJ whole genome shotgun (WGS) entry which is preliminary data.</text>
</comment>
<dbReference type="SUPFAM" id="SSF55347">
    <property type="entry name" value="Glyceraldehyde-3-phosphate dehydrogenase-like, C-terminal domain"/>
    <property type="match status" value="1"/>
</dbReference>
<protein>
    <recommendedName>
        <fullName evidence="2">Gfo/Idh/MocA-like oxidoreductase N-terminal domain-containing protein</fullName>
    </recommendedName>
</protein>
<dbReference type="Pfam" id="PF01408">
    <property type="entry name" value="GFO_IDH_MocA"/>
    <property type="match status" value="1"/>
</dbReference>
<dbReference type="InterPro" id="IPR000683">
    <property type="entry name" value="Gfo/Idh/MocA-like_OxRdtase_N"/>
</dbReference>